<evidence type="ECO:0000313" key="9">
    <source>
        <dbReference type="Proteomes" id="UP000685013"/>
    </source>
</evidence>
<dbReference type="CDD" id="cd01466">
    <property type="entry name" value="vWA_C3HC4_type"/>
    <property type="match status" value="1"/>
</dbReference>
<dbReference type="CDD" id="cd00821">
    <property type="entry name" value="PH"/>
    <property type="match status" value="1"/>
</dbReference>
<evidence type="ECO:0000256" key="2">
    <source>
        <dbReference type="SAM" id="MobiDB-lite"/>
    </source>
</evidence>
<dbReference type="InterPro" id="IPR001841">
    <property type="entry name" value="Znf_RING"/>
</dbReference>
<feature type="domain" description="VWFA" evidence="6">
    <location>
        <begin position="272"/>
        <end position="458"/>
    </location>
</feature>
<dbReference type="PROSITE" id="PS50234">
    <property type="entry name" value="VWFA"/>
    <property type="match status" value="1"/>
</dbReference>
<keyword evidence="3" id="KW-0732">Signal</keyword>
<dbReference type="EMBL" id="JAGKQH010000015">
    <property type="protein sequence ID" value="KAG6578766.1"/>
    <property type="molecule type" value="Genomic_DNA"/>
</dbReference>
<dbReference type="Pfam" id="PF00169">
    <property type="entry name" value="PH"/>
    <property type="match status" value="1"/>
</dbReference>
<dbReference type="SMART" id="SM00233">
    <property type="entry name" value="PH"/>
    <property type="match status" value="1"/>
</dbReference>
<protein>
    <submittedName>
        <fullName evidence="8">E3 ubiquitin-protein ligase WAV3</fullName>
    </submittedName>
</protein>
<keyword evidence="1" id="KW-0479">Metal-binding</keyword>
<evidence type="ECO:0000256" key="3">
    <source>
        <dbReference type="SAM" id="SignalP"/>
    </source>
</evidence>
<feature type="region of interest" description="Disordered" evidence="2">
    <location>
        <begin position="1476"/>
        <end position="1504"/>
    </location>
</feature>
<gene>
    <name evidence="8" type="primary">WAV3</name>
    <name evidence="8" type="ORF">SDJN03_23214</name>
</gene>
<evidence type="ECO:0000313" key="8">
    <source>
        <dbReference type="EMBL" id="KAG6578766.1"/>
    </source>
</evidence>
<dbReference type="SMART" id="SM00327">
    <property type="entry name" value="VWA"/>
    <property type="match status" value="1"/>
</dbReference>
<dbReference type="PROSITE" id="PS50003">
    <property type="entry name" value="PH_DOMAIN"/>
    <property type="match status" value="1"/>
</dbReference>
<dbReference type="SMART" id="SM00234">
    <property type="entry name" value="START"/>
    <property type="match status" value="1"/>
</dbReference>
<keyword evidence="1" id="KW-0862">Zinc</keyword>
<dbReference type="PANTHER" id="PTHR12136">
    <property type="entry name" value="ENHANCED DISEASE RESISTANCE-RELATED"/>
    <property type="match status" value="1"/>
</dbReference>
<dbReference type="GO" id="GO:0008270">
    <property type="term" value="F:zinc ion binding"/>
    <property type="evidence" value="ECO:0007669"/>
    <property type="project" value="UniProtKB-KW"/>
</dbReference>
<dbReference type="Pfam" id="PF14624">
    <property type="entry name" value="Vwaint"/>
    <property type="match status" value="1"/>
</dbReference>
<dbReference type="PANTHER" id="PTHR12136:SF103">
    <property type="entry name" value="PROTEIN ENHANCED DISEASE RESISTANCE 2-LIKE"/>
    <property type="match status" value="1"/>
</dbReference>
<dbReference type="CDD" id="cd00177">
    <property type="entry name" value="START"/>
    <property type="match status" value="1"/>
</dbReference>
<keyword evidence="1" id="KW-0863">Zinc-finger</keyword>
<dbReference type="PROSITE" id="PS50089">
    <property type="entry name" value="ZF_RING_2"/>
    <property type="match status" value="1"/>
</dbReference>
<feature type="non-terminal residue" evidence="8">
    <location>
        <position position="1"/>
    </location>
</feature>
<dbReference type="PROSITE" id="PS50848">
    <property type="entry name" value="START"/>
    <property type="match status" value="1"/>
</dbReference>
<accession>A0AAV6MC60</accession>
<dbReference type="Proteomes" id="UP000685013">
    <property type="component" value="Chromosome 15"/>
</dbReference>
<dbReference type="SMART" id="SM00184">
    <property type="entry name" value="RING"/>
    <property type="match status" value="1"/>
</dbReference>
<dbReference type="InterPro" id="IPR009769">
    <property type="entry name" value="EDR2_C"/>
</dbReference>
<comment type="caution">
    <text evidence="8">The sequence shown here is derived from an EMBL/GenBank/DDBJ whole genome shotgun (WGS) entry which is preliminary data.</text>
</comment>
<dbReference type="FunFam" id="3.30.530.20:FF:000068">
    <property type="entry name" value="Pleckstrin homology (PH) and lipid-binding START domains-containing protein"/>
    <property type="match status" value="1"/>
</dbReference>
<dbReference type="Pfam" id="PF17123">
    <property type="entry name" value="zf-RING_11"/>
    <property type="match status" value="1"/>
</dbReference>
<evidence type="ECO:0000259" key="6">
    <source>
        <dbReference type="PROSITE" id="PS50234"/>
    </source>
</evidence>
<organism evidence="8 9">
    <name type="scientific">Cucurbita argyrosperma subsp. sororia</name>
    <dbReference type="NCBI Taxonomy" id="37648"/>
    <lineage>
        <taxon>Eukaryota</taxon>
        <taxon>Viridiplantae</taxon>
        <taxon>Streptophyta</taxon>
        <taxon>Embryophyta</taxon>
        <taxon>Tracheophyta</taxon>
        <taxon>Spermatophyta</taxon>
        <taxon>Magnoliopsida</taxon>
        <taxon>eudicotyledons</taxon>
        <taxon>Gunneridae</taxon>
        <taxon>Pentapetalae</taxon>
        <taxon>rosids</taxon>
        <taxon>fabids</taxon>
        <taxon>Cucurbitales</taxon>
        <taxon>Cucurbitaceae</taxon>
        <taxon>Cucurbiteae</taxon>
        <taxon>Cucurbita</taxon>
    </lineage>
</organism>
<dbReference type="CDD" id="cd23114">
    <property type="entry name" value="RING-H2_WAVH2"/>
    <property type="match status" value="1"/>
</dbReference>
<keyword evidence="9" id="KW-1185">Reference proteome</keyword>
<dbReference type="InterPro" id="IPR032838">
    <property type="entry name" value="Vwaint_dom"/>
</dbReference>
<sequence length="1504" mass="166916">MGSKWRKLKVALGWNLCVLVPRTDESATPLDDCDTTTERFSDAALLSPAAHWGSSSRPSTPTPTPSSHKSGIKSSKPTCSICLTELKQGGGLAIFTAECSHSFHFHCVVSSIKHGNRICPVCRAQWKEIPVQGPSLDSPPGTASARPADSNQNNALMTVVRRLPPRRDLSRRLVVPLCQAPEPGVFDDDESLGTQTVCAESSCNKNTADGDSTKIIQMKTYPEISAAPKSKSYDEFTVLVHLKAAASVRRQNCAGNQASLSQFSRTRRAPVDLVTVLDISGSMAGTKLALLKRAMGFVIQNLSSSDRLSVIAFSSTARRLFPLRKMTDTGRQQALQAVNALVANGGTNIAEGLRKGAKIMEDRREKNAVSSIILLSDGQDTYTVNGSGVNQPQPNYQLLLPLSMHSKDESGFQIPVHSFGFGGDHDASSMHSISEISGGTFSFIETEAVIQDAFAQCIGGLLSVVVQELQVAIECVHPNIHLRSLKAGSYPSRLMVDGRTGFIDVGDLYADEERDFLVSTNVPIEPSCNSTPLLKVRCVYRDPITKQTMTLESDEVRIERLEMGGGQGVVSVEVDRQCNRLEAAEAMAQARVAAEQGDLAGAAAILEKCRTVLSQTVSAKSHDRLCVALDAELKEMQERMGSRHVYEASGRAYILSGLSSHSWQRATARGDSTDSSSLVQSYQTPSMVEMLTRSQATFRGSPSAQSLVQPLLCCGSQPKPRTRQRSRGCGFLTFFKRVSAVVPSSLMGALKNDGKMEGWLYLIRSNRFGLQYSKKRYFVLQDDCLKSFKSVPVSENEEPNRSAVIDSYIRVSDNGRESIHRKVFFIFTLYNTVDQNDQLKLGASSPEDAAKWIHSLLDATLKGCSDPARNFKDRSKRQYPALRFRGSKRMDCKPSIDWTLYSSVQMEAMTSDVIAPSPWKIFGCQNGLRLFKESKDNDSHRRQWDDHPAIMAVGMVCGTSEEIFRTIMSIGPSRSEWDFCFYRGSLVEHLDGHTDIIHMQLYRDWLPWGMEKRDFLLRRYWRREDDGTYVVLYHSVFHMKFPPQKGYVRASLKSGGYVITPVNQGKHSLVKHMLSVDWKFWKLYLRPSSGRDITIRMLERLAALRELYRAKIGDSSSEFSSSGRDLRNFELPQSEMDEIKTEIQSPEEMGKIKEAFSKENEVEMPRASLIGLNDAVDEFYDVPEPAELHHYENEWTSDLTMQQMNMSQTKLSSAAVFVKKLHDLAVQKKGYAELPELPREETMPYSYGSTLPKDPNFSPCSVASADPSLFLIRGKNYLKDHQKIKANGTLMQLVGADWLRSDRREDNLGGRPGGIVQKYAERGGPEFFFVVNIQVPGTTTYTLAMYYMMRTPLESSPLLKSFVEGDDAFRNSRFKLIPYISQGSWIVKQSVGKKACLIGHALEVHYFSGKNYLELEIDVGSSTVARGVVNLVLGYLNNLVIEMAFVIQGNTQEELPEILLGTCRLNHLDAEINAVPAKSAAEPTGGTRSYGGSGEIHSEDADSP</sequence>
<evidence type="ECO:0000259" key="4">
    <source>
        <dbReference type="PROSITE" id="PS50003"/>
    </source>
</evidence>
<dbReference type="InterPro" id="IPR002913">
    <property type="entry name" value="START_lipid-bd_dom"/>
</dbReference>
<feature type="chain" id="PRO_5043798227" evidence="3">
    <location>
        <begin position="26"/>
        <end position="1504"/>
    </location>
</feature>
<dbReference type="Pfam" id="PF07059">
    <property type="entry name" value="EDR2_C"/>
    <property type="match status" value="1"/>
</dbReference>
<feature type="domain" description="START" evidence="7">
    <location>
        <begin position="898"/>
        <end position="1093"/>
    </location>
</feature>
<evidence type="ECO:0000259" key="7">
    <source>
        <dbReference type="PROSITE" id="PS50848"/>
    </source>
</evidence>
<dbReference type="InterPro" id="IPR002035">
    <property type="entry name" value="VWF_A"/>
</dbReference>
<feature type="region of interest" description="Disordered" evidence="2">
    <location>
        <begin position="132"/>
        <end position="153"/>
    </location>
</feature>
<evidence type="ECO:0000259" key="5">
    <source>
        <dbReference type="PROSITE" id="PS50089"/>
    </source>
</evidence>
<dbReference type="GO" id="GO:0008289">
    <property type="term" value="F:lipid binding"/>
    <property type="evidence" value="ECO:0007669"/>
    <property type="project" value="InterPro"/>
</dbReference>
<dbReference type="InterPro" id="IPR045096">
    <property type="entry name" value="EDR2-like"/>
</dbReference>
<evidence type="ECO:0000256" key="1">
    <source>
        <dbReference type="PROSITE-ProRule" id="PRU00175"/>
    </source>
</evidence>
<feature type="signal peptide" evidence="3">
    <location>
        <begin position="1"/>
        <end position="25"/>
    </location>
</feature>
<reference evidence="8 9" key="1">
    <citation type="journal article" date="2021" name="Hortic Res">
        <title>The domestication of Cucurbita argyrosperma as revealed by the genome of its wild relative.</title>
        <authorList>
            <person name="Barrera-Redondo J."/>
            <person name="Sanchez-de la Vega G."/>
            <person name="Aguirre-Liguori J.A."/>
            <person name="Castellanos-Morales G."/>
            <person name="Gutierrez-Guerrero Y.T."/>
            <person name="Aguirre-Dugua X."/>
            <person name="Aguirre-Planter E."/>
            <person name="Tenaillon M.I."/>
            <person name="Lira-Saade R."/>
            <person name="Eguiarte L.E."/>
        </authorList>
    </citation>
    <scope>NUCLEOTIDE SEQUENCE [LARGE SCALE GENOMIC DNA]</scope>
    <source>
        <strain evidence="8">JBR-2021</strain>
    </source>
</reference>
<dbReference type="InterPro" id="IPR001849">
    <property type="entry name" value="PH_domain"/>
</dbReference>
<name>A0AAV6MC60_9ROSI</name>
<dbReference type="Pfam" id="PF00092">
    <property type="entry name" value="VWA"/>
    <property type="match status" value="1"/>
</dbReference>
<feature type="domain" description="PH" evidence="4">
    <location>
        <begin position="753"/>
        <end position="861"/>
    </location>
</feature>
<feature type="domain" description="RING-type" evidence="5">
    <location>
        <begin position="79"/>
        <end position="123"/>
    </location>
</feature>
<dbReference type="Pfam" id="PF01852">
    <property type="entry name" value="START"/>
    <property type="match status" value="1"/>
</dbReference>
<feature type="region of interest" description="Disordered" evidence="2">
    <location>
        <begin position="49"/>
        <end position="75"/>
    </location>
</feature>
<proteinExistence type="predicted"/>